<keyword evidence="1 3" id="KW-0238">DNA-binding</keyword>
<dbReference type="InterPro" id="IPR010998">
    <property type="entry name" value="Integrase_recombinase_N"/>
</dbReference>
<proteinExistence type="predicted"/>
<reference evidence="6 7" key="1">
    <citation type="submission" date="2019-05" db="EMBL/GenBank/DDBJ databases">
        <title>Draft genome sequence of Actinomadura sp. 14C53.</title>
        <authorList>
            <person name="Saricaoglu S."/>
            <person name="Isik K."/>
        </authorList>
    </citation>
    <scope>NUCLEOTIDE SEQUENCE [LARGE SCALE GENOMIC DNA]</scope>
    <source>
        <strain evidence="6 7">14C53</strain>
    </source>
</reference>
<feature type="domain" description="Tyr recombinase" evidence="4">
    <location>
        <begin position="225"/>
        <end position="422"/>
    </location>
</feature>
<organism evidence="6 7">
    <name type="scientific">Actinomadura soli</name>
    <dbReference type="NCBI Taxonomy" id="2508997"/>
    <lineage>
        <taxon>Bacteria</taxon>
        <taxon>Bacillati</taxon>
        <taxon>Actinomycetota</taxon>
        <taxon>Actinomycetes</taxon>
        <taxon>Streptosporangiales</taxon>
        <taxon>Thermomonosporaceae</taxon>
        <taxon>Actinomadura</taxon>
    </lineage>
</organism>
<comment type="caution">
    <text evidence="6">The sequence shown here is derived from an EMBL/GenBank/DDBJ whole genome shotgun (WGS) entry which is preliminary data.</text>
</comment>
<keyword evidence="2" id="KW-0233">DNA recombination</keyword>
<dbReference type="GO" id="GO:0006310">
    <property type="term" value="P:DNA recombination"/>
    <property type="evidence" value="ECO:0007669"/>
    <property type="project" value="UniProtKB-KW"/>
</dbReference>
<evidence type="ECO:0000256" key="2">
    <source>
        <dbReference type="ARBA" id="ARBA00023172"/>
    </source>
</evidence>
<dbReference type="PROSITE" id="PS51898">
    <property type="entry name" value="TYR_RECOMBINASE"/>
    <property type="match status" value="1"/>
</dbReference>
<evidence type="ECO:0000313" key="7">
    <source>
        <dbReference type="Proteomes" id="UP000309174"/>
    </source>
</evidence>
<evidence type="ECO:0000259" key="4">
    <source>
        <dbReference type="PROSITE" id="PS51898"/>
    </source>
</evidence>
<dbReference type="CDD" id="cd01189">
    <property type="entry name" value="INT_ICEBs1_C_like"/>
    <property type="match status" value="1"/>
</dbReference>
<dbReference type="InterPro" id="IPR050090">
    <property type="entry name" value="Tyrosine_recombinase_XerCD"/>
</dbReference>
<evidence type="ECO:0000256" key="3">
    <source>
        <dbReference type="PROSITE-ProRule" id="PRU01248"/>
    </source>
</evidence>
<evidence type="ECO:0000259" key="5">
    <source>
        <dbReference type="PROSITE" id="PS51900"/>
    </source>
</evidence>
<keyword evidence="7" id="KW-1185">Reference proteome</keyword>
<dbReference type="InterPro" id="IPR011010">
    <property type="entry name" value="DNA_brk_join_enz"/>
</dbReference>
<dbReference type="PANTHER" id="PTHR30349">
    <property type="entry name" value="PHAGE INTEGRASE-RELATED"/>
    <property type="match status" value="1"/>
</dbReference>
<dbReference type="OrthoDB" id="3175606at2"/>
<dbReference type="EMBL" id="VCKW01000041">
    <property type="protein sequence ID" value="TMR03379.1"/>
    <property type="molecule type" value="Genomic_DNA"/>
</dbReference>
<accession>A0A5C4JFY6</accession>
<protein>
    <submittedName>
        <fullName evidence="6">Site-specific integrase</fullName>
    </submittedName>
</protein>
<dbReference type="SUPFAM" id="SSF56349">
    <property type="entry name" value="DNA breaking-rejoining enzymes"/>
    <property type="match status" value="1"/>
</dbReference>
<dbReference type="Gene3D" id="1.10.150.130">
    <property type="match status" value="1"/>
</dbReference>
<sequence>MTRMPWKDRQRRGSQKTSLTHDCVTSGDVWHVRGIWAFPPRQSDPQQGRGEEGWVRVWVGEYTASIYQEDGGWTGAISLGRYPNGKRRRLKRKAPSERALMRKLVQAVADLERGVRADRNYTVERAAADFLTQLEKLGRAPSTIEAYRGLVRWQLVPQLGQVRVRDLTADHVEAWLHDRAGHLTSSSLKIVHGLLRRSLRRAERHDKVGRNVAALVDTPAGLPAQPSRSMSVEQAAALLVEAVHGGHRLGAYVVLALLSGLRTEETRALRWSDVDLVDGAVFVTSSARHTGETKTPGSRRGVALADLAVSALRAHRVRQEEEKTAAGEEYQDDGLVFCDRAGRPLPSQQVRDEFRVMTAAAGLGRSWTPRELRHTFVSILSDHGVAVEKISDLVGHASTEVTETVYRHQLRPVVRGGAEAMQEVFGDLMPAA</sequence>
<dbReference type="GO" id="GO:0003677">
    <property type="term" value="F:DNA binding"/>
    <property type="evidence" value="ECO:0007669"/>
    <property type="project" value="UniProtKB-UniRule"/>
</dbReference>
<dbReference type="Proteomes" id="UP000309174">
    <property type="component" value="Unassembled WGS sequence"/>
</dbReference>
<gene>
    <name evidence="6" type="ORF">ETD83_10750</name>
</gene>
<evidence type="ECO:0000256" key="1">
    <source>
        <dbReference type="ARBA" id="ARBA00023125"/>
    </source>
</evidence>
<dbReference type="Gene3D" id="1.10.443.10">
    <property type="entry name" value="Intergrase catalytic core"/>
    <property type="match status" value="1"/>
</dbReference>
<name>A0A5C4JFY6_9ACTN</name>
<dbReference type="PROSITE" id="PS51900">
    <property type="entry name" value="CB"/>
    <property type="match status" value="1"/>
</dbReference>
<dbReference type="InterPro" id="IPR002104">
    <property type="entry name" value="Integrase_catalytic"/>
</dbReference>
<dbReference type="PANTHER" id="PTHR30349:SF91">
    <property type="entry name" value="INTA PROTEIN"/>
    <property type="match status" value="1"/>
</dbReference>
<dbReference type="InterPro" id="IPR013762">
    <property type="entry name" value="Integrase-like_cat_sf"/>
</dbReference>
<dbReference type="InterPro" id="IPR044068">
    <property type="entry name" value="CB"/>
</dbReference>
<dbReference type="GO" id="GO:0015074">
    <property type="term" value="P:DNA integration"/>
    <property type="evidence" value="ECO:0007669"/>
    <property type="project" value="InterPro"/>
</dbReference>
<feature type="domain" description="Core-binding (CB)" evidence="5">
    <location>
        <begin position="121"/>
        <end position="203"/>
    </location>
</feature>
<dbReference type="Pfam" id="PF00589">
    <property type="entry name" value="Phage_integrase"/>
    <property type="match status" value="1"/>
</dbReference>
<evidence type="ECO:0000313" key="6">
    <source>
        <dbReference type="EMBL" id="TMR03379.1"/>
    </source>
</evidence>
<dbReference type="AlphaFoldDB" id="A0A5C4JFY6"/>